<evidence type="ECO:0000313" key="2">
    <source>
        <dbReference type="EMBL" id="KAF0451493.1"/>
    </source>
</evidence>
<dbReference type="PRINTS" id="PR00109">
    <property type="entry name" value="TYRKINASE"/>
</dbReference>
<dbReference type="InterPro" id="IPR011009">
    <property type="entry name" value="Kinase-like_dom_sf"/>
</dbReference>
<evidence type="ECO:0000259" key="1">
    <source>
        <dbReference type="PROSITE" id="PS50011"/>
    </source>
</evidence>
<keyword evidence="2" id="KW-0418">Kinase</keyword>
<dbReference type="EMBL" id="WTPW01001170">
    <property type="protein sequence ID" value="KAF0451493.1"/>
    <property type="molecule type" value="Genomic_DNA"/>
</dbReference>
<dbReference type="Pfam" id="PF07714">
    <property type="entry name" value="PK_Tyr_Ser-Thr"/>
    <property type="match status" value="1"/>
</dbReference>
<proteinExistence type="predicted"/>
<dbReference type="Proteomes" id="UP000439903">
    <property type="component" value="Unassembled WGS sequence"/>
</dbReference>
<dbReference type="AlphaFoldDB" id="A0A8H4A8K7"/>
<dbReference type="PROSITE" id="PS50011">
    <property type="entry name" value="PROTEIN_KINASE_DOM"/>
    <property type="match status" value="1"/>
</dbReference>
<feature type="domain" description="Protein kinase" evidence="1">
    <location>
        <begin position="1"/>
        <end position="261"/>
    </location>
</feature>
<dbReference type="OrthoDB" id="4062651at2759"/>
<sequence length="304" mass="35210">MSNASIICRFATFATLKKLVMEVLQSFTQHSDKSGVRLNFFMMLNILTLSSCMEFQEILETDNFMLVLQFANGGNLRTHLEKKREEGLYKICWVELIQFAKEITDGLTYLHNKDIIHRDLHSKNILINDGKALISDFGISKQLNSNSTSSSNTAGLPAYIEPQCYFEREPKIKRDKRSDIYSLGVLFWELTSGIPPFNHISRTNIIQKISRNEREKIIPNTPSDYVNLYEKCWSTEPDERPTLNKISIDLDKLSLETVKFITNNIKDSNLSETTTETISNNIEDNHLFKKNFLFINIYFFFSLM</sequence>
<dbReference type="Gene3D" id="1.10.510.10">
    <property type="entry name" value="Transferase(Phosphotransferase) domain 1"/>
    <property type="match status" value="1"/>
</dbReference>
<accession>A0A8H4A8K7</accession>
<name>A0A8H4A8K7_GIGMA</name>
<evidence type="ECO:0000313" key="3">
    <source>
        <dbReference type="Proteomes" id="UP000439903"/>
    </source>
</evidence>
<keyword evidence="3" id="KW-1185">Reference proteome</keyword>
<dbReference type="InterPro" id="IPR051681">
    <property type="entry name" value="Ser/Thr_Kinases-Pseudokinases"/>
</dbReference>
<protein>
    <submittedName>
        <fullName evidence="2">Kinase-like protein</fullName>
    </submittedName>
</protein>
<dbReference type="SUPFAM" id="SSF56112">
    <property type="entry name" value="Protein kinase-like (PK-like)"/>
    <property type="match status" value="1"/>
</dbReference>
<dbReference type="GO" id="GO:0005524">
    <property type="term" value="F:ATP binding"/>
    <property type="evidence" value="ECO:0007669"/>
    <property type="project" value="InterPro"/>
</dbReference>
<dbReference type="GO" id="GO:0004674">
    <property type="term" value="F:protein serine/threonine kinase activity"/>
    <property type="evidence" value="ECO:0007669"/>
    <property type="project" value="TreeGrafter"/>
</dbReference>
<dbReference type="InterPro" id="IPR000719">
    <property type="entry name" value="Prot_kinase_dom"/>
</dbReference>
<gene>
    <name evidence="2" type="ORF">F8M41_002003</name>
</gene>
<reference evidence="2 3" key="1">
    <citation type="journal article" date="2019" name="Environ. Microbiol.">
        <title>At the nexus of three kingdoms: the genome of the mycorrhizal fungus Gigaspora margarita provides insights into plant, endobacterial and fungal interactions.</title>
        <authorList>
            <person name="Venice F."/>
            <person name="Ghignone S."/>
            <person name="Salvioli di Fossalunga A."/>
            <person name="Amselem J."/>
            <person name="Novero M."/>
            <person name="Xianan X."/>
            <person name="Sedzielewska Toro K."/>
            <person name="Morin E."/>
            <person name="Lipzen A."/>
            <person name="Grigoriev I.V."/>
            <person name="Henrissat B."/>
            <person name="Martin F.M."/>
            <person name="Bonfante P."/>
        </authorList>
    </citation>
    <scope>NUCLEOTIDE SEQUENCE [LARGE SCALE GENOMIC DNA]</scope>
    <source>
        <strain evidence="2 3">BEG34</strain>
    </source>
</reference>
<keyword evidence="2" id="KW-0808">Transferase</keyword>
<organism evidence="2 3">
    <name type="scientific">Gigaspora margarita</name>
    <dbReference type="NCBI Taxonomy" id="4874"/>
    <lineage>
        <taxon>Eukaryota</taxon>
        <taxon>Fungi</taxon>
        <taxon>Fungi incertae sedis</taxon>
        <taxon>Mucoromycota</taxon>
        <taxon>Glomeromycotina</taxon>
        <taxon>Glomeromycetes</taxon>
        <taxon>Diversisporales</taxon>
        <taxon>Gigasporaceae</taxon>
        <taxon>Gigaspora</taxon>
    </lineage>
</organism>
<comment type="caution">
    <text evidence="2">The sequence shown here is derived from an EMBL/GenBank/DDBJ whole genome shotgun (WGS) entry which is preliminary data.</text>
</comment>
<dbReference type="PANTHER" id="PTHR44329">
    <property type="entry name" value="SERINE/THREONINE-PROTEIN KINASE TNNI3K-RELATED"/>
    <property type="match status" value="1"/>
</dbReference>
<dbReference type="InterPro" id="IPR001245">
    <property type="entry name" value="Ser-Thr/Tyr_kinase_cat_dom"/>
</dbReference>